<feature type="signal peptide" evidence="11">
    <location>
        <begin position="1"/>
        <end position="23"/>
    </location>
</feature>
<evidence type="ECO:0000256" key="8">
    <source>
        <dbReference type="ARBA" id="ARBA00022989"/>
    </source>
</evidence>
<feature type="transmembrane region" description="Helical" evidence="10">
    <location>
        <begin position="613"/>
        <end position="637"/>
    </location>
</feature>
<evidence type="ECO:0000256" key="11">
    <source>
        <dbReference type="SAM" id="SignalP"/>
    </source>
</evidence>
<feature type="transmembrane region" description="Helical" evidence="10">
    <location>
        <begin position="545"/>
        <end position="567"/>
    </location>
</feature>
<evidence type="ECO:0000256" key="10">
    <source>
        <dbReference type="SAM" id="Phobius"/>
    </source>
</evidence>
<dbReference type="AlphaFoldDB" id="A0A3R7MRQ1"/>
<keyword evidence="14" id="KW-1185">Reference proteome</keyword>
<dbReference type="InterPro" id="IPR011016">
    <property type="entry name" value="Znf_RING-CH"/>
</dbReference>
<protein>
    <recommendedName>
        <fullName evidence="12">RING-CH-type domain-containing protein</fullName>
    </recommendedName>
</protein>
<sequence length="654" mass="73708">MCARRWCVWFGIVVLLWTSVIDGDAVQQPAVALFDSESRKVLSTTAWSDIDFGGHSIIGGGKRPARVLALQATLPVTGNSKRTGGDVKLEKDLFLIPYCFSSAQATGALRGGTAASCSLSRFEGYVLLRFRGGWEDNFAASLWQDSTPSIQVEIARHIFREVFNDSSVTFPLPRVDSSADISKSSGIVRRYELIGNCNDFTDECFQARYMTYTTSFKEIPLEMYTGRMIFHLGHLGAWNNPWTLRLQGTMPHESYTNVSVVFLLVDTRESFNWAMWLTATLSGQLFLVALCVATVVSFILSTKELGMRLSEPVALNERRTTVLYEENEQDDMCCRQLYQIMMAAKETCMKIATQLCVTQHAVCRYLNCRTRRRWGEVLSPVVTDGEMREKATTEEAHQRVELRNVSGAVDDCGEESGDDEHTCRICRCKKPVDELFSPCVCDGSAKYVHRSCLERWRATTSNAEHQRVCAECKTPYILILERVPVSTDEFFHSPVCVPACRILATRALGLLLFVFLLWGGGYYLKFCIYLFTGLDEGIVWSAANFYHWVLGLYSIVALCLNTWALEYILTDFVESWQQLLLLVMSLCTVEIPLNYVGQVVLSWLMNRFCSLEVSYGLGIIVTAMSSVTLLPHLYVFLQSLSAEREIVAPRSEEV</sequence>
<keyword evidence="9 10" id="KW-0472">Membrane</keyword>
<dbReference type="GO" id="GO:0016020">
    <property type="term" value="C:membrane"/>
    <property type="evidence" value="ECO:0007669"/>
    <property type="project" value="UniProtKB-SubCell"/>
</dbReference>
<feature type="transmembrane region" description="Helical" evidence="10">
    <location>
        <begin position="273"/>
        <end position="300"/>
    </location>
</feature>
<dbReference type="GO" id="GO:0016740">
    <property type="term" value="F:transferase activity"/>
    <property type="evidence" value="ECO:0007669"/>
    <property type="project" value="UniProtKB-KW"/>
</dbReference>
<keyword evidence="5" id="KW-0863">Zinc-finger</keyword>
<dbReference type="GO" id="GO:0008270">
    <property type="term" value="F:zinc ion binding"/>
    <property type="evidence" value="ECO:0007669"/>
    <property type="project" value="UniProtKB-KW"/>
</dbReference>
<keyword evidence="7" id="KW-0862">Zinc</keyword>
<dbReference type="Pfam" id="PF12906">
    <property type="entry name" value="RINGv"/>
    <property type="match status" value="1"/>
</dbReference>
<evidence type="ECO:0000256" key="6">
    <source>
        <dbReference type="ARBA" id="ARBA00022786"/>
    </source>
</evidence>
<proteinExistence type="predicted"/>
<feature type="transmembrane region" description="Helical" evidence="10">
    <location>
        <begin position="579"/>
        <end position="601"/>
    </location>
</feature>
<evidence type="ECO:0000256" key="5">
    <source>
        <dbReference type="ARBA" id="ARBA00022771"/>
    </source>
</evidence>
<dbReference type="OrthoDB" id="264354at2759"/>
<dbReference type="SUPFAM" id="SSF57850">
    <property type="entry name" value="RING/U-box"/>
    <property type="match status" value="1"/>
</dbReference>
<evidence type="ECO:0000256" key="9">
    <source>
        <dbReference type="ARBA" id="ARBA00023136"/>
    </source>
</evidence>
<keyword evidence="11" id="KW-0732">Signal</keyword>
<evidence type="ECO:0000256" key="3">
    <source>
        <dbReference type="ARBA" id="ARBA00022692"/>
    </source>
</evidence>
<dbReference type="GeneID" id="40325692"/>
<keyword evidence="2" id="KW-0808">Transferase</keyword>
<feature type="transmembrane region" description="Helical" evidence="10">
    <location>
        <begin position="510"/>
        <end position="533"/>
    </location>
</feature>
<feature type="domain" description="RING-CH-type" evidence="12">
    <location>
        <begin position="415"/>
        <end position="479"/>
    </location>
</feature>
<gene>
    <name evidence="13" type="ORF">TraAM80_01759</name>
</gene>
<dbReference type="PANTHER" id="PTHR46065:SF3">
    <property type="entry name" value="FI20425P1"/>
    <property type="match status" value="1"/>
</dbReference>
<dbReference type="OMA" id="HRWWIES"/>
<dbReference type="PROSITE" id="PS51292">
    <property type="entry name" value="ZF_RING_CH"/>
    <property type="match status" value="1"/>
</dbReference>
<dbReference type="EMBL" id="MKGL01000036">
    <property type="protein sequence ID" value="RNF10181.1"/>
    <property type="molecule type" value="Genomic_DNA"/>
</dbReference>
<keyword evidence="3 10" id="KW-0812">Transmembrane</keyword>
<evidence type="ECO:0000313" key="13">
    <source>
        <dbReference type="EMBL" id="RNF10181.1"/>
    </source>
</evidence>
<dbReference type="CDD" id="cd16495">
    <property type="entry name" value="RING_CH-C4HC3_MARCH"/>
    <property type="match status" value="1"/>
</dbReference>
<name>A0A3R7MRQ1_TRYRA</name>
<dbReference type="RefSeq" id="XP_029241407.1">
    <property type="nucleotide sequence ID" value="XM_029378789.1"/>
</dbReference>
<evidence type="ECO:0000256" key="7">
    <source>
        <dbReference type="ARBA" id="ARBA00022833"/>
    </source>
</evidence>
<evidence type="ECO:0000313" key="14">
    <source>
        <dbReference type="Proteomes" id="UP000283634"/>
    </source>
</evidence>
<dbReference type="SMART" id="SM00744">
    <property type="entry name" value="RINGv"/>
    <property type="match status" value="1"/>
</dbReference>
<dbReference type="InterPro" id="IPR013083">
    <property type="entry name" value="Znf_RING/FYVE/PHD"/>
</dbReference>
<dbReference type="PANTHER" id="PTHR46065">
    <property type="entry name" value="E3 UBIQUITIN-PROTEIN LIGASE MARCH 2/3 FAMILY MEMBER"/>
    <property type="match status" value="1"/>
</dbReference>
<accession>A0A3R7MRQ1</accession>
<reference evidence="13 14" key="1">
    <citation type="journal article" date="2018" name="BMC Genomics">
        <title>Genomic comparison of Trypanosoma conorhini and Trypanosoma rangeli to Trypanosoma cruzi strains of high and low virulence.</title>
        <authorList>
            <person name="Bradwell K.R."/>
            <person name="Koparde V.N."/>
            <person name="Matveyev A.V."/>
            <person name="Serrano M.G."/>
            <person name="Alves J.M."/>
            <person name="Parikh H."/>
            <person name="Huang B."/>
            <person name="Lee V."/>
            <person name="Espinosa-Alvarez O."/>
            <person name="Ortiz P.A."/>
            <person name="Costa-Martins A.G."/>
            <person name="Teixeira M.M."/>
            <person name="Buck G.A."/>
        </authorList>
    </citation>
    <scope>NUCLEOTIDE SEQUENCE [LARGE SCALE GENOMIC DNA]</scope>
    <source>
        <strain evidence="13 14">AM80</strain>
    </source>
</reference>
<dbReference type="Gene3D" id="3.30.40.10">
    <property type="entry name" value="Zinc/RING finger domain, C3HC4 (zinc finger)"/>
    <property type="match status" value="1"/>
</dbReference>
<keyword evidence="8 10" id="KW-1133">Transmembrane helix</keyword>
<organism evidence="13 14">
    <name type="scientific">Trypanosoma rangeli</name>
    <dbReference type="NCBI Taxonomy" id="5698"/>
    <lineage>
        <taxon>Eukaryota</taxon>
        <taxon>Discoba</taxon>
        <taxon>Euglenozoa</taxon>
        <taxon>Kinetoplastea</taxon>
        <taxon>Metakinetoplastina</taxon>
        <taxon>Trypanosomatida</taxon>
        <taxon>Trypanosomatidae</taxon>
        <taxon>Trypanosoma</taxon>
        <taxon>Herpetosoma</taxon>
    </lineage>
</organism>
<keyword evidence="6" id="KW-0833">Ubl conjugation pathway</keyword>
<evidence type="ECO:0000256" key="2">
    <source>
        <dbReference type="ARBA" id="ARBA00022679"/>
    </source>
</evidence>
<feature type="chain" id="PRO_5018751766" description="RING-CH-type domain-containing protein" evidence="11">
    <location>
        <begin position="24"/>
        <end position="654"/>
    </location>
</feature>
<evidence type="ECO:0000256" key="1">
    <source>
        <dbReference type="ARBA" id="ARBA00004141"/>
    </source>
</evidence>
<dbReference type="Proteomes" id="UP000283634">
    <property type="component" value="Unassembled WGS sequence"/>
</dbReference>
<evidence type="ECO:0000256" key="4">
    <source>
        <dbReference type="ARBA" id="ARBA00022723"/>
    </source>
</evidence>
<comment type="caution">
    <text evidence="13">The sequence shown here is derived from an EMBL/GenBank/DDBJ whole genome shotgun (WGS) entry which is preliminary data.</text>
</comment>
<evidence type="ECO:0000259" key="12">
    <source>
        <dbReference type="PROSITE" id="PS51292"/>
    </source>
</evidence>
<comment type="subcellular location">
    <subcellularLocation>
        <location evidence="1">Membrane</location>
        <topology evidence="1">Multi-pass membrane protein</topology>
    </subcellularLocation>
</comment>
<keyword evidence="4" id="KW-0479">Metal-binding</keyword>